<evidence type="ECO:0000256" key="4">
    <source>
        <dbReference type="ARBA" id="ARBA00034121"/>
    </source>
</evidence>
<evidence type="ECO:0000256" key="1">
    <source>
        <dbReference type="ARBA" id="ARBA00004613"/>
    </source>
</evidence>
<dbReference type="GO" id="GO:0030682">
    <property type="term" value="P:symbiont-mediated perturbation of host defenses"/>
    <property type="evidence" value="ECO:0007669"/>
    <property type="project" value="InterPro"/>
</dbReference>
<dbReference type="GO" id="GO:0005576">
    <property type="term" value="C:extracellular region"/>
    <property type="evidence" value="ECO:0007669"/>
    <property type="project" value="UniProtKB-SubCell"/>
</dbReference>
<dbReference type="SUPFAM" id="SSF50814">
    <property type="entry name" value="Lipocalins"/>
    <property type="match status" value="1"/>
</dbReference>
<evidence type="ECO:0000256" key="5">
    <source>
        <dbReference type="SAM" id="SignalP"/>
    </source>
</evidence>
<dbReference type="InterPro" id="IPR005657">
    <property type="entry name" value="Triabi/Procalin"/>
</dbReference>
<keyword evidence="2" id="KW-0964">Secreted</keyword>
<name>A0A224XKD8_9HEMI</name>
<dbReference type="EMBL" id="GFTR01003481">
    <property type="protein sequence ID" value="JAW12945.1"/>
    <property type="molecule type" value="Transcribed_RNA"/>
</dbReference>
<accession>A0A224XKD8</accession>
<proteinExistence type="inferred from homology"/>
<dbReference type="Pfam" id="PF03973">
    <property type="entry name" value="Triabin"/>
    <property type="match status" value="1"/>
</dbReference>
<dbReference type="AlphaFoldDB" id="A0A224XKD8"/>
<evidence type="ECO:0000256" key="2">
    <source>
        <dbReference type="ARBA" id="ARBA00022525"/>
    </source>
</evidence>
<feature type="chain" id="PRO_5012578556" evidence="5">
    <location>
        <begin position="19"/>
        <end position="207"/>
    </location>
</feature>
<reference evidence="6" key="1">
    <citation type="journal article" date="2018" name="PLoS Negl. Trop. Dis.">
        <title>An insight into the salivary gland and fat body transcriptome of Panstrongylus lignarius (Hemiptera: Heteroptera), the main vector of Chagas disease in Peru.</title>
        <authorList>
            <person name="Nevoa J.C."/>
            <person name="Mendes M.T."/>
            <person name="da Silva M.V."/>
            <person name="Soares S.C."/>
            <person name="Oliveira C.J.F."/>
            <person name="Ribeiro J.M.C."/>
        </authorList>
    </citation>
    <scope>NUCLEOTIDE SEQUENCE</scope>
</reference>
<comment type="subcellular location">
    <subcellularLocation>
        <location evidence="1">Secreted</location>
    </subcellularLocation>
</comment>
<sequence length="207" mass="23786">MKMIIAVTLIGIMTYALDEKSAETGPIECNQKAMGNFDSEKYSQFMPAYTTHAKYGSGFTVCRVFKSVTTSCDSVDTDIYGYYSDSGKIYQYKMLCSNSKEDYRKGQFWANCTIVQDSFYGDELIPMPFQLYMSVVDTDYQNYAIFYTCINDEAGVEDNYEVMQKKPNGSEDLVKEALNKMEMNLKDFNLRNATYCLNENNHEKKET</sequence>
<feature type="signal peptide" evidence="5">
    <location>
        <begin position="1"/>
        <end position="18"/>
    </location>
</feature>
<protein>
    <submittedName>
        <fullName evidence="6">Putative triabin lipocalin</fullName>
    </submittedName>
</protein>
<comment type="similarity">
    <text evidence="4">Belongs to the calycin superfamily. Triabin family.</text>
</comment>
<evidence type="ECO:0000313" key="6">
    <source>
        <dbReference type="EMBL" id="JAW12945.1"/>
    </source>
</evidence>
<keyword evidence="3 5" id="KW-0732">Signal</keyword>
<organism evidence="6">
    <name type="scientific">Panstrongylus lignarius</name>
    <dbReference type="NCBI Taxonomy" id="156445"/>
    <lineage>
        <taxon>Eukaryota</taxon>
        <taxon>Metazoa</taxon>
        <taxon>Ecdysozoa</taxon>
        <taxon>Arthropoda</taxon>
        <taxon>Hexapoda</taxon>
        <taxon>Insecta</taxon>
        <taxon>Pterygota</taxon>
        <taxon>Neoptera</taxon>
        <taxon>Paraneoptera</taxon>
        <taxon>Hemiptera</taxon>
        <taxon>Heteroptera</taxon>
        <taxon>Panheteroptera</taxon>
        <taxon>Cimicomorpha</taxon>
        <taxon>Reduviidae</taxon>
        <taxon>Triatominae</taxon>
        <taxon>Panstrongylus</taxon>
    </lineage>
</organism>
<dbReference type="CDD" id="cd19423">
    <property type="entry name" value="lipocalin_LTBP1-like"/>
    <property type="match status" value="1"/>
</dbReference>
<dbReference type="InterPro" id="IPR012674">
    <property type="entry name" value="Calycin"/>
</dbReference>
<dbReference type="Gene3D" id="2.40.128.20">
    <property type="match status" value="1"/>
</dbReference>
<evidence type="ECO:0000256" key="3">
    <source>
        <dbReference type="ARBA" id="ARBA00022729"/>
    </source>
</evidence>